<evidence type="ECO:0000313" key="3">
    <source>
        <dbReference type="Proteomes" id="UP000229344"/>
    </source>
</evidence>
<keyword evidence="1" id="KW-1133">Transmembrane helix</keyword>
<dbReference type="Pfam" id="PF09997">
    <property type="entry name" value="DUF2238"/>
    <property type="match status" value="1"/>
</dbReference>
<dbReference type="EMBL" id="PFBI01000006">
    <property type="protein sequence ID" value="PIR84398.1"/>
    <property type="molecule type" value="Genomic_DNA"/>
</dbReference>
<evidence type="ECO:0000313" key="2">
    <source>
        <dbReference type="EMBL" id="PIR84398.1"/>
    </source>
</evidence>
<keyword evidence="1" id="KW-0472">Membrane</keyword>
<reference evidence="3" key="1">
    <citation type="submission" date="2017-09" db="EMBL/GenBank/DDBJ databases">
        <title>Depth-based differentiation of microbial function through sediment-hosted aquifers and enrichment of novel symbionts in the deep terrestrial subsurface.</title>
        <authorList>
            <person name="Probst A.J."/>
            <person name="Ladd B."/>
            <person name="Jarett J.K."/>
            <person name="Geller-Mcgrath D.E."/>
            <person name="Sieber C.M.K."/>
            <person name="Emerson J.B."/>
            <person name="Anantharaman K."/>
            <person name="Thomas B.C."/>
            <person name="Malmstrom R."/>
            <person name="Stieglmeier M."/>
            <person name="Klingl A."/>
            <person name="Woyke T."/>
            <person name="Ryan C.M."/>
            <person name="Banfield J.F."/>
        </authorList>
    </citation>
    <scope>NUCLEOTIDE SEQUENCE [LARGE SCALE GENOMIC DNA]</scope>
</reference>
<organism evidence="2 3">
    <name type="scientific">Candidatus Kaiserbacteria bacterium CG10_big_fil_rev_8_21_14_0_10_47_16</name>
    <dbReference type="NCBI Taxonomy" id="1974608"/>
    <lineage>
        <taxon>Bacteria</taxon>
        <taxon>Candidatus Kaiseribacteriota</taxon>
    </lineage>
</organism>
<feature type="transmembrane region" description="Helical" evidence="1">
    <location>
        <begin position="172"/>
        <end position="193"/>
    </location>
</feature>
<protein>
    <recommendedName>
        <fullName evidence="4">DUF2238 domain-containing protein</fullName>
    </recommendedName>
</protein>
<feature type="transmembrane region" description="Helical" evidence="1">
    <location>
        <begin position="13"/>
        <end position="35"/>
    </location>
</feature>
<keyword evidence="1" id="KW-0812">Transmembrane</keyword>
<name>A0A2H0UD96_9BACT</name>
<accession>A0A2H0UD96</accession>
<evidence type="ECO:0000256" key="1">
    <source>
        <dbReference type="SAM" id="Phobius"/>
    </source>
</evidence>
<dbReference type="Proteomes" id="UP000229344">
    <property type="component" value="Unassembled WGS sequence"/>
</dbReference>
<dbReference type="AlphaFoldDB" id="A0A2H0UD96"/>
<dbReference type="InterPro" id="IPR014509">
    <property type="entry name" value="YjdF-like"/>
</dbReference>
<evidence type="ECO:0008006" key="4">
    <source>
        <dbReference type="Google" id="ProtNLM"/>
    </source>
</evidence>
<comment type="caution">
    <text evidence="2">The sequence shown here is derived from an EMBL/GenBank/DDBJ whole genome shotgun (WGS) entry which is preliminary data.</text>
</comment>
<gene>
    <name evidence="2" type="ORF">COU16_02315</name>
</gene>
<proteinExistence type="predicted"/>
<feature type="transmembrane region" description="Helical" evidence="1">
    <location>
        <begin position="69"/>
        <end position="90"/>
    </location>
</feature>
<feature type="transmembrane region" description="Helical" evidence="1">
    <location>
        <begin position="102"/>
        <end position="120"/>
    </location>
</feature>
<feature type="transmembrane region" description="Helical" evidence="1">
    <location>
        <begin position="41"/>
        <end position="57"/>
    </location>
</feature>
<sequence>MESNVPSKERNKVAVYVYIGMRVLVVLSIAAFVLFRDWLDAVNATLILGLMLLPSLLKHRYKLYLPFELDLAIVSFIFLSLFLGSLRNFYERFSLWDSILHFQSGILLGIVGFVMVYILNEKSPTKLVMSPIFISLFSVCFSLALAVVWEVYEYAADSWFGYTMQESGLPDTMGDLIVNGVGALIVAVVAFVWMKRRQRLPFAPKKFKKYILSE</sequence>
<feature type="transmembrane region" description="Helical" evidence="1">
    <location>
        <begin position="132"/>
        <end position="152"/>
    </location>
</feature>